<keyword evidence="8" id="KW-1185">Reference proteome</keyword>
<evidence type="ECO:0000259" key="6">
    <source>
        <dbReference type="PROSITE" id="PS50021"/>
    </source>
</evidence>
<dbReference type="GO" id="GO:0051295">
    <property type="term" value="P:establishment of meiotic spindle localization"/>
    <property type="evidence" value="ECO:0007669"/>
    <property type="project" value="TreeGrafter"/>
</dbReference>
<evidence type="ECO:0000256" key="2">
    <source>
        <dbReference type="ARBA" id="ARBA00022490"/>
    </source>
</evidence>
<dbReference type="STRING" id="102285.A0A0R3TY65"/>
<keyword evidence="5" id="KW-0812">Transmembrane</keyword>
<evidence type="ECO:0000313" key="8">
    <source>
        <dbReference type="Proteomes" id="UP000278807"/>
    </source>
</evidence>
<dbReference type="Gene3D" id="1.10.418.10">
    <property type="entry name" value="Calponin-like domain"/>
    <property type="match status" value="2"/>
</dbReference>
<evidence type="ECO:0000256" key="4">
    <source>
        <dbReference type="SAM" id="MobiDB-lite"/>
    </source>
</evidence>
<protein>
    <submittedName>
        <fullName evidence="9">Calponin-homology (CH) domain-containing protein</fullName>
    </submittedName>
</protein>
<dbReference type="InterPro" id="IPR036872">
    <property type="entry name" value="CH_dom_sf"/>
</dbReference>
<keyword evidence="5" id="KW-0472">Membrane</keyword>
<dbReference type="InterPro" id="IPR001715">
    <property type="entry name" value="CH_dom"/>
</dbReference>
<dbReference type="GO" id="GO:0007051">
    <property type="term" value="P:spindle organization"/>
    <property type="evidence" value="ECO:0007669"/>
    <property type="project" value="TreeGrafter"/>
</dbReference>
<dbReference type="PROSITE" id="PS50021">
    <property type="entry name" value="CH"/>
    <property type="match status" value="2"/>
</dbReference>
<dbReference type="AlphaFoldDB" id="A0A0R3TY65"/>
<dbReference type="SUPFAM" id="SSF47576">
    <property type="entry name" value="Calponin-homology domain, CH-domain"/>
    <property type="match status" value="1"/>
</dbReference>
<evidence type="ECO:0000256" key="5">
    <source>
        <dbReference type="SAM" id="Phobius"/>
    </source>
</evidence>
<keyword evidence="3" id="KW-0112">Calmodulin-binding</keyword>
<keyword evidence="2" id="KW-0963">Cytoplasm</keyword>
<evidence type="ECO:0000313" key="7">
    <source>
        <dbReference type="EMBL" id="VDO14109.1"/>
    </source>
</evidence>
<feature type="compositionally biased region" description="Low complexity" evidence="4">
    <location>
        <begin position="88"/>
        <end position="101"/>
    </location>
</feature>
<accession>A0A0R3TY65</accession>
<dbReference type="GO" id="GO:0000922">
    <property type="term" value="C:spindle pole"/>
    <property type="evidence" value="ECO:0007669"/>
    <property type="project" value="TreeGrafter"/>
</dbReference>
<reference evidence="9" key="1">
    <citation type="submission" date="2017-02" db="UniProtKB">
        <authorList>
            <consortium name="WormBaseParasite"/>
        </authorList>
    </citation>
    <scope>IDENTIFICATION</scope>
</reference>
<feature type="domain" description="Calponin-homology (CH)" evidence="6">
    <location>
        <begin position="767"/>
        <end position="900"/>
    </location>
</feature>
<dbReference type="GO" id="GO:0005516">
    <property type="term" value="F:calmodulin binding"/>
    <property type="evidence" value="ECO:0007669"/>
    <property type="project" value="UniProtKB-KW"/>
</dbReference>
<evidence type="ECO:0000256" key="1">
    <source>
        <dbReference type="ARBA" id="ARBA00004496"/>
    </source>
</evidence>
<dbReference type="PANTHER" id="PTHR22706">
    <property type="entry name" value="ASSEMBLY FACTOR FOR SPINDLE MICROTUBULES"/>
    <property type="match status" value="1"/>
</dbReference>
<evidence type="ECO:0000256" key="3">
    <source>
        <dbReference type="ARBA" id="ARBA00022860"/>
    </source>
</evidence>
<dbReference type="GO" id="GO:0000278">
    <property type="term" value="P:mitotic cell cycle"/>
    <property type="evidence" value="ECO:0007669"/>
    <property type="project" value="TreeGrafter"/>
</dbReference>
<dbReference type="GO" id="GO:0005737">
    <property type="term" value="C:cytoplasm"/>
    <property type="evidence" value="ECO:0007669"/>
    <property type="project" value="UniProtKB-SubCell"/>
</dbReference>
<feature type="transmembrane region" description="Helical" evidence="5">
    <location>
        <begin position="182"/>
        <end position="212"/>
    </location>
</feature>
<organism evidence="9">
    <name type="scientific">Rodentolepis nana</name>
    <name type="common">Dwarf tapeworm</name>
    <name type="synonym">Hymenolepis nana</name>
    <dbReference type="NCBI Taxonomy" id="102285"/>
    <lineage>
        <taxon>Eukaryota</taxon>
        <taxon>Metazoa</taxon>
        <taxon>Spiralia</taxon>
        <taxon>Lophotrochozoa</taxon>
        <taxon>Platyhelminthes</taxon>
        <taxon>Cestoda</taxon>
        <taxon>Eucestoda</taxon>
        <taxon>Cyclophyllidea</taxon>
        <taxon>Hymenolepididae</taxon>
        <taxon>Rodentolepis</taxon>
    </lineage>
</organism>
<name>A0A0R3TY65_RODNA</name>
<dbReference type="InterPro" id="IPR051185">
    <property type="entry name" value="ASPM"/>
</dbReference>
<dbReference type="PANTHER" id="PTHR22706:SF1">
    <property type="entry name" value="ASSEMBLY FACTOR FOR SPINDLE MICROTUBULES"/>
    <property type="match status" value="1"/>
</dbReference>
<proteinExistence type="predicted"/>
<feature type="region of interest" description="Disordered" evidence="4">
    <location>
        <begin position="83"/>
        <end position="117"/>
    </location>
</feature>
<reference evidence="7 8" key="2">
    <citation type="submission" date="2018-11" db="EMBL/GenBank/DDBJ databases">
        <authorList>
            <consortium name="Pathogen Informatics"/>
        </authorList>
    </citation>
    <scope>NUCLEOTIDE SEQUENCE [LARGE SCALE GENOMIC DNA]</scope>
</reference>
<dbReference type="EMBL" id="UZAE01014662">
    <property type="protein sequence ID" value="VDO14109.1"/>
    <property type="molecule type" value="Genomic_DNA"/>
</dbReference>
<feature type="domain" description="Calponin-homology (CH)" evidence="6">
    <location>
        <begin position="960"/>
        <end position="1088"/>
    </location>
</feature>
<feature type="compositionally biased region" description="Polar residues" evidence="4">
    <location>
        <begin position="102"/>
        <end position="117"/>
    </location>
</feature>
<dbReference type="Proteomes" id="UP000278807">
    <property type="component" value="Unassembled WGS sequence"/>
</dbReference>
<dbReference type="WBParaSite" id="HNAJ_0001281201-mRNA-1">
    <property type="protein sequence ID" value="HNAJ_0001281201-mRNA-1"/>
    <property type="gene ID" value="HNAJ_0001281201"/>
</dbReference>
<gene>
    <name evidence="7" type="ORF">HNAJ_LOCUS12789</name>
</gene>
<sequence length="1089" mass="122215">MDVHLHARFVNLHIVSSARRLTHQELATTEAHAEHRYQEAQFLLYHWTGWLSRVEAEQCRILLTYKETARALRSKTEALLGGGGGAGSQFSSHPPWSSSSSTLGTNPGGFNTSTSSETFVPRHCRLTPTEREAELRLQRKLDPPHCPVHVITPKLFQGYNASEYFAAVVAQSRGWLSAVQEWVSVFLTCLFAFVATICLWNALGDVLWFFALRFNIINRKHRKQWPKPQPLRFSFSNGQSSDCCVGNDHSPATPTVSCNFRPQNLITVADNLILAPFSKRAIIDFGDSLTFGKPCTRYLRLMNPRNSSIKVQCKRYPTSDEFALHWLLTSQDVLENLSDPKNEALIDPESPVTNLVTTPSLELAHHAECLLRIVWTPKPPPFPSLLDAKVTSMQAHFSNLRHTLQFTLGGGGLIVEANIVASTIKQPIPRRPRASWALCEENQKRQPRASSSGLRILAAHLASKEKRLSQSLDRLHLDSSLLDEEVEFQTPKKSISTANDLNRSPGDEIATAFITPALLSPVVKQGSNVLYTANKTTSAKVPENVFGWDASAALSEANELGFTRWLNHLFTSGHATRSTISKSSHQDDPEKDLLDLLQTPNFSAPGHRIEREIDSGKLVVNNDLNFKLDKGLQLRTVELFTSHYSPIWLTPCVDVLSKFVHLPEDQLKLPAKSTAMTKRVYRYLFADVSPLKTKSSQSSGKHLSKTWQNQVTEHYNRQIVKRCLTLIWLLDQAKLRKIRRFDPCLFNLSAPAKSSTAVCLTLGRNYLTRESNLPRSLSNLGANLSVIQTPLDEFDYTVTNLAIDLRDGLRLVKLADLLLVDSPSIFPSHNNSLISLVRFPAISRLQKIHNVRLALSAFEKIVGQKHLYTAAGKPISERDIVDGHRSKTLSLLWFILLRFQVTALLNPPALRGEISRLIDSTRTTSANKVLLMSLRREVDTLLSNSSAFGVDTHDPLVEMENNQRILFLWVRAVMSAGGYSNVNVENFDQSFGDGRIFCYILHYYLPILLPKRLVRIVTTQTAKSFPGIPLNFLLRNNSFNLQLFQQRVGHSTLVWNITAHLYLSGWLNGRTGGSEDYDLLLEISLEGIS</sequence>
<evidence type="ECO:0000313" key="9">
    <source>
        <dbReference type="WBParaSite" id="HNAJ_0001281201-mRNA-1"/>
    </source>
</evidence>
<keyword evidence="5" id="KW-1133">Transmembrane helix</keyword>
<dbReference type="OrthoDB" id="2148418at2759"/>
<comment type="subcellular location">
    <subcellularLocation>
        <location evidence="1">Cytoplasm</location>
    </subcellularLocation>
</comment>
<dbReference type="CDD" id="cd21223">
    <property type="entry name" value="CH_ASPM_rpt1"/>
    <property type="match status" value="1"/>
</dbReference>